<evidence type="ECO:0000256" key="1">
    <source>
        <dbReference type="SAM" id="Phobius"/>
    </source>
</evidence>
<organism evidence="2 3">
    <name type="scientific">Centaurea solstitialis</name>
    <name type="common">yellow star-thistle</name>
    <dbReference type="NCBI Taxonomy" id="347529"/>
    <lineage>
        <taxon>Eukaryota</taxon>
        <taxon>Viridiplantae</taxon>
        <taxon>Streptophyta</taxon>
        <taxon>Embryophyta</taxon>
        <taxon>Tracheophyta</taxon>
        <taxon>Spermatophyta</taxon>
        <taxon>Magnoliopsida</taxon>
        <taxon>eudicotyledons</taxon>
        <taxon>Gunneridae</taxon>
        <taxon>Pentapetalae</taxon>
        <taxon>asterids</taxon>
        <taxon>campanulids</taxon>
        <taxon>Asterales</taxon>
        <taxon>Asteraceae</taxon>
        <taxon>Carduoideae</taxon>
        <taxon>Cardueae</taxon>
        <taxon>Centaureinae</taxon>
        <taxon>Centaurea</taxon>
    </lineage>
</organism>
<dbReference type="Proteomes" id="UP001172457">
    <property type="component" value="Chromosome 8"/>
</dbReference>
<dbReference type="InterPro" id="IPR008496">
    <property type="entry name" value="TMEM222/RTE1"/>
</dbReference>
<name>A0AA38S6Y9_9ASTR</name>
<accession>A0AA38S6Y9</accession>
<feature type="transmembrane region" description="Helical" evidence="1">
    <location>
        <begin position="194"/>
        <end position="224"/>
    </location>
</feature>
<dbReference type="GO" id="GO:0010104">
    <property type="term" value="P:regulation of ethylene-activated signaling pathway"/>
    <property type="evidence" value="ECO:0007669"/>
    <property type="project" value="TreeGrafter"/>
</dbReference>
<evidence type="ECO:0000313" key="2">
    <source>
        <dbReference type="EMBL" id="KAJ9537390.1"/>
    </source>
</evidence>
<evidence type="ECO:0008006" key="4">
    <source>
        <dbReference type="Google" id="ProtNLM"/>
    </source>
</evidence>
<protein>
    <recommendedName>
        <fullName evidence="4">Protein REVERSION-TO-ETHYLENE SENSITIVITY1</fullName>
    </recommendedName>
</protein>
<dbReference type="GO" id="GO:0005794">
    <property type="term" value="C:Golgi apparatus"/>
    <property type="evidence" value="ECO:0007669"/>
    <property type="project" value="TreeGrafter"/>
</dbReference>
<dbReference type="EMBL" id="JARYMX010000008">
    <property type="protein sequence ID" value="KAJ9537390.1"/>
    <property type="molecule type" value="Genomic_DNA"/>
</dbReference>
<dbReference type="PROSITE" id="PS00018">
    <property type="entry name" value="EF_HAND_1"/>
    <property type="match status" value="1"/>
</dbReference>
<dbReference type="PANTHER" id="PTHR20921">
    <property type="entry name" value="TRANSMEMBRANE PROTEIN 222"/>
    <property type="match status" value="1"/>
</dbReference>
<keyword evidence="1" id="KW-1133">Transmembrane helix</keyword>
<proteinExistence type="predicted"/>
<evidence type="ECO:0000313" key="3">
    <source>
        <dbReference type="Proteomes" id="UP001172457"/>
    </source>
</evidence>
<keyword evidence="1" id="KW-0472">Membrane</keyword>
<dbReference type="PANTHER" id="PTHR20921:SF7">
    <property type="entry name" value="PROTEIN REVERSION-TO-ETHYLENE SENSITIVITY1"/>
    <property type="match status" value="1"/>
</dbReference>
<sequence>MKLALAPMGDVEDPSYTKDDEHDLWPLDEINPTKARFPCCLVWTPLPVVSWLAPFIGHVGLCMEDGAVVDFSGSNFVTVDDFAYGAVARYVQLDREQCCFPSNLASHTCKYRYKHAEKGSAISWDDAVQLSRRHFEHKSYNLFTCNSHSYVANCLNRICYGGSMNWNMLSVAALVLFMGRWVDAMAVVRSFMPFIVMVCFGVSIVGWPFLMGLMSFCLLLILWFCVGNFCLKNVLEC</sequence>
<gene>
    <name evidence="2" type="ORF">OSB04_030123</name>
</gene>
<keyword evidence="3" id="KW-1185">Reference proteome</keyword>
<dbReference type="GO" id="GO:0005783">
    <property type="term" value="C:endoplasmic reticulum"/>
    <property type="evidence" value="ECO:0007669"/>
    <property type="project" value="TreeGrafter"/>
</dbReference>
<dbReference type="AlphaFoldDB" id="A0AA38S6Y9"/>
<reference evidence="2" key="1">
    <citation type="submission" date="2023-03" db="EMBL/GenBank/DDBJ databases">
        <title>Chromosome-scale reference genome and RAD-based genetic map of yellow starthistle (Centaurea solstitialis) reveal putative structural variation and QTLs associated with invader traits.</title>
        <authorList>
            <person name="Reatini B."/>
            <person name="Cang F.A."/>
            <person name="Jiang Q."/>
            <person name="Mckibben M.T.W."/>
            <person name="Barker M.S."/>
            <person name="Rieseberg L.H."/>
            <person name="Dlugosch K.M."/>
        </authorList>
    </citation>
    <scope>NUCLEOTIDE SEQUENCE</scope>
    <source>
        <strain evidence="2">CAN-66</strain>
        <tissue evidence="2">Leaf</tissue>
    </source>
</reference>
<dbReference type="InterPro" id="IPR018247">
    <property type="entry name" value="EF_Hand_1_Ca_BS"/>
</dbReference>
<comment type="caution">
    <text evidence="2">The sequence shown here is derived from an EMBL/GenBank/DDBJ whole genome shotgun (WGS) entry which is preliminary data.</text>
</comment>
<dbReference type="Pfam" id="PF05608">
    <property type="entry name" value="RTE1"/>
    <property type="match status" value="1"/>
</dbReference>
<keyword evidence="1" id="KW-0812">Transmembrane</keyword>
<dbReference type="GO" id="GO:0009723">
    <property type="term" value="P:response to ethylene"/>
    <property type="evidence" value="ECO:0007669"/>
    <property type="project" value="TreeGrafter"/>
</dbReference>